<comment type="caution">
    <text evidence="3">The sequence shown here is derived from an EMBL/GenBank/DDBJ whole genome shotgun (WGS) entry which is preliminary data.</text>
</comment>
<protein>
    <submittedName>
        <fullName evidence="3">Uncharacterized protein</fullName>
    </submittedName>
</protein>
<accession>A0A0F9JXN2</accession>
<name>A0A0F9JXN2_9ZZZZ</name>
<sequence length="119" mass="13446">MLELLNSLSWPAVFAIVASLVTIVTGLLGYLISSKKKAAALVEAEPLIDHEKLHTRINAVTERIAEVEGDLKEVRSTLRSLQRQIADHEQRDIDDFKLVDAKLDRLMDIVIRMLQDDKL</sequence>
<evidence type="ECO:0000313" key="3">
    <source>
        <dbReference type="EMBL" id="KKM67216.1"/>
    </source>
</evidence>
<evidence type="ECO:0000256" key="1">
    <source>
        <dbReference type="SAM" id="Coils"/>
    </source>
</evidence>
<keyword evidence="1" id="KW-0175">Coiled coil</keyword>
<dbReference type="EMBL" id="LAZR01010385">
    <property type="protein sequence ID" value="KKM67216.1"/>
    <property type="molecule type" value="Genomic_DNA"/>
</dbReference>
<evidence type="ECO:0000256" key="2">
    <source>
        <dbReference type="SAM" id="Phobius"/>
    </source>
</evidence>
<keyword evidence="2" id="KW-0812">Transmembrane</keyword>
<reference evidence="3" key="1">
    <citation type="journal article" date="2015" name="Nature">
        <title>Complex archaea that bridge the gap between prokaryotes and eukaryotes.</title>
        <authorList>
            <person name="Spang A."/>
            <person name="Saw J.H."/>
            <person name="Jorgensen S.L."/>
            <person name="Zaremba-Niedzwiedzka K."/>
            <person name="Martijn J."/>
            <person name="Lind A.E."/>
            <person name="van Eijk R."/>
            <person name="Schleper C."/>
            <person name="Guy L."/>
            <person name="Ettema T.J."/>
        </authorList>
    </citation>
    <scope>NUCLEOTIDE SEQUENCE</scope>
</reference>
<proteinExistence type="predicted"/>
<keyword evidence="2" id="KW-0472">Membrane</keyword>
<gene>
    <name evidence="3" type="ORF">LCGC14_1473320</name>
</gene>
<keyword evidence="2" id="KW-1133">Transmembrane helix</keyword>
<organism evidence="3">
    <name type="scientific">marine sediment metagenome</name>
    <dbReference type="NCBI Taxonomy" id="412755"/>
    <lineage>
        <taxon>unclassified sequences</taxon>
        <taxon>metagenomes</taxon>
        <taxon>ecological metagenomes</taxon>
    </lineage>
</organism>
<dbReference type="AlphaFoldDB" id="A0A0F9JXN2"/>
<feature type="transmembrane region" description="Helical" evidence="2">
    <location>
        <begin position="12"/>
        <end position="32"/>
    </location>
</feature>
<feature type="coiled-coil region" evidence="1">
    <location>
        <begin position="57"/>
        <end position="91"/>
    </location>
</feature>